<keyword evidence="2" id="KW-0812">Transmembrane</keyword>
<accession>A0A8H6WG03</accession>
<feature type="transmembrane region" description="Helical" evidence="2">
    <location>
        <begin position="219"/>
        <end position="242"/>
    </location>
</feature>
<feature type="chain" id="PRO_5034223425" evidence="3">
    <location>
        <begin position="19"/>
        <end position="330"/>
    </location>
</feature>
<name>A0A8H6WG03_9AGAR</name>
<reference evidence="4" key="1">
    <citation type="submission" date="2020-05" db="EMBL/GenBank/DDBJ databases">
        <title>Mycena genomes resolve the evolution of fungal bioluminescence.</title>
        <authorList>
            <person name="Tsai I.J."/>
        </authorList>
    </citation>
    <scope>NUCLEOTIDE SEQUENCE</scope>
    <source>
        <strain evidence="4">171206Taipei</strain>
    </source>
</reference>
<feature type="region of interest" description="Disordered" evidence="1">
    <location>
        <begin position="248"/>
        <end position="307"/>
    </location>
</feature>
<comment type="caution">
    <text evidence="4">The sequence shown here is derived from an EMBL/GenBank/DDBJ whole genome shotgun (WGS) entry which is preliminary data.</text>
</comment>
<keyword evidence="5" id="KW-1185">Reference proteome</keyword>
<protein>
    <submittedName>
        <fullName evidence="4">Uncharacterized protein</fullName>
    </submittedName>
</protein>
<keyword evidence="3" id="KW-0732">Signal</keyword>
<keyword evidence="2" id="KW-1133">Transmembrane helix</keyword>
<evidence type="ECO:0000313" key="5">
    <source>
        <dbReference type="Proteomes" id="UP000636479"/>
    </source>
</evidence>
<dbReference type="GeneID" id="59340936"/>
<evidence type="ECO:0000313" key="4">
    <source>
        <dbReference type="EMBL" id="KAF7316307.1"/>
    </source>
</evidence>
<organism evidence="4 5">
    <name type="scientific">Mycena indigotica</name>
    <dbReference type="NCBI Taxonomy" id="2126181"/>
    <lineage>
        <taxon>Eukaryota</taxon>
        <taxon>Fungi</taxon>
        <taxon>Dikarya</taxon>
        <taxon>Basidiomycota</taxon>
        <taxon>Agaricomycotina</taxon>
        <taxon>Agaricomycetes</taxon>
        <taxon>Agaricomycetidae</taxon>
        <taxon>Agaricales</taxon>
        <taxon>Marasmiineae</taxon>
        <taxon>Mycenaceae</taxon>
        <taxon>Mycena</taxon>
    </lineage>
</organism>
<sequence>MLSQALRFVLLWTALCFAALVNVTVDDTDSSAWAWSGAWNAITEGNPCQRCTVHADGKQAFNHSWHDGLLLSGAFTFRGLWLSGPNIAQLTGLLKGVAVYIYGIDIDNPANVTFSLNNPSLSAFHYKDTGLPQKFLYNSLFFAAHGLDGTQEHTILFGETAVPQPSPHVPGKVALLDYAVVTIDQEALPGPPSGPSQPSQTLPTSLPASRPGSTGMTGLIVGGILGGLAAVAFPAGAVVLVLSRRKRRRSANTAQLTQSNRFPPSITIPSTVLSSEPSPRIALHNRNSNPYSDSPARAGPATTRPNQIAEVERRLRVLEELAQVAPPSYK</sequence>
<dbReference type="OrthoDB" id="3045159at2759"/>
<feature type="region of interest" description="Disordered" evidence="1">
    <location>
        <begin position="187"/>
        <end position="210"/>
    </location>
</feature>
<dbReference type="AlphaFoldDB" id="A0A8H6WG03"/>
<proteinExistence type="predicted"/>
<feature type="compositionally biased region" description="Low complexity" evidence="1">
    <location>
        <begin position="196"/>
        <end position="207"/>
    </location>
</feature>
<evidence type="ECO:0000256" key="3">
    <source>
        <dbReference type="SAM" id="SignalP"/>
    </source>
</evidence>
<evidence type="ECO:0000256" key="2">
    <source>
        <dbReference type="SAM" id="Phobius"/>
    </source>
</evidence>
<gene>
    <name evidence="4" type="ORF">MIND_00149400</name>
</gene>
<feature type="signal peptide" evidence="3">
    <location>
        <begin position="1"/>
        <end position="18"/>
    </location>
</feature>
<dbReference type="EMBL" id="JACAZF010000001">
    <property type="protein sequence ID" value="KAF7316307.1"/>
    <property type="molecule type" value="Genomic_DNA"/>
</dbReference>
<feature type="compositionally biased region" description="Polar residues" evidence="1">
    <location>
        <begin position="251"/>
        <end position="277"/>
    </location>
</feature>
<dbReference type="Proteomes" id="UP000636479">
    <property type="component" value="Unassembled WGS sequence"/>
</dbReference>
<dbReference type="RefSeq" id="XP_037226330.1">
    <property type="nucleotide sequence ID" value="XM_037358420.1"/>
</dbReference>
<evidence type="ECO:0000256" key="1">
    <source>
        <dbReference type="SAM" id="MobiDB-lite"/>
    </source>
</evidence>
<keyword evidence="2" id="KW-0472">Membrane</keyword>